<dbReference type="AlphaFoldDB" id="A0A1I5R5P0"/>
<protein>
    <submittedName>
        <fullName evidence="4">Diguanylate cyclase (GGDEF) domain-containing protein</fullName>
    </submittedName>
</protein>
<gene>
    <name evidence="4" type="ORF">SAMN04487928_103134</name>
</gene>
<dbReference type="Gene3D" id="3.20.20.450">
    <property type="entry name" value="EAL domain"/>
    <property type="match status" value="1"/>
</dbReference>
<keyword evidence="1" id="KW-0812">Transmembrane</keyword>
<dbReference type="OrthoDB" id="9805474at2"/>
<evidence type="ECO:0000256" key="1">
    <source>
        <dbReference type="SAM" id="Phobius"/>
    </source>
</evidence>
<feature type="domain" description="EAL" evidence="2">
    <location>
        <begin position="583"/>
        <end position="832"/>
    </location>
</feature>
<dbReference type="PROSITE" id="PS50887">
    <property type="entry name" value="GGDEF"/>
    <property type="match status" value="1"/>
</dbReference>
<dbReference type="InterPro" id="IPR052155">
    <property type="entry name" value="Biofilm_reg_signaling"/>
</dbReference>
<dbReference type="Pfam" id="PF00563">
    <property type="entry name" value="EAL"/>
    <property type="match status" value="1"/>
</dbReference>
<dbReference type="NCBIfam" id="TIGR00254">
    <property type="entry name" value="GGDEF"/>
    <property type="match status" value="1"/>
</dbReference>
<dbReference type="SUPFAM" id="SSF141868">
    <property type="entry name" value="EAL domain-like"/>
    <property type="match status" value="1"/>
</dbReference>
<dbReference type="InterPro" id="IPR029787">
    <property type="entry name" value="Nucleotide_cyclase"/>
</dbReference>
<evidence type="ECO:0000259" key="2">
    <source>
        <dbReference type="PROSITE" id="PS50883"/>
    </source>
</evidence>
<feature type="domain" description="GGDEF" evidence="3">
    <location>
        <begin position="442"/>
        <end position="574"/>
    </location>
</feature>
<dbReference type="PANTHER" id="PTHR44757:SF2">
    <property type="entry name" value="BIOFILM ARCHITECTURE MAINTENANCE PROTEIN MBAA"/>
    <property type="match status" value="1"/>
</dbReference>
<dbReference type="SUPFAM" id="SSF55073">
    <property type="entry name" value="Nucleotide cyclase"/>
    <property type="match status" value="1"/>
</dbReference>
<dbReference type="CDD" id="cd01948">
    <property type="entry name" value="EAL"/>
    <property type="match status" value="1"/>
</dbReference>
<dbReference type="Gene3D" id="3.30.70.270">
    <property type="match status" value="1"/>
</dbReference>
<dbReference type="InterPro" id="IPR001633">
    <property type="entry name" value="EAL_dom"/>
</dbReference>
<dbReference type="InterPro" id="IPR000160">
    <property type="entry name" value="GGDEF_dom"/>
</dbReference>
<proteinExistence type="predicted"/>
<sequence>MKRRNYLFYLRYILAAMGVVCLIAAFGMLGQHMQQSAVSRLSQIPSEVKHKVLVLSSYEPTYFTFEDQEIGLKEGLYPNGIEFDTVYMNTKKFGTAQDIETFHDYFKDRFLRDKTYEGVLIGDDDALKFALRYQTELFNGMPLVFYGINDLQLAKEASRNPMAAGFYEKDYLQETMETATKSLPDRKTLVALHDESAAGTADMNIFYSLADKYPDYTFIDIDSSTLSQEELIRSLQNLPKNSILFYMTCYNDKYGNSYSMLNRTRTIVNNVTVPIFRNYSGGRDAGVLGGTFMDFEVQTKNAAQIMCDVLNHDVEISEYSLILDTPSRNEYNYPLVMEYGISIDNLPKNTIYIDRPTTFFDNYSEILPVALLMISSMVLFIAAMYAALKNEKKVNEALRDSKEEIENSRYKLQYQAQHDEFLDIFNRRAMVEYLNDNVTMNQVYSIIMLDIDGFKDVNENYGHEAGDKILKTIADHLQSFCHSNGMTLGRYGGDEFLIYCPSERLDENSKKICDLKKLFSQSFTSNGINIVLSASMGISNSDGLSYPEQHIINAEIAMYEAKERGRGMIFVYADVMKDKVNNEEKIKTQFIKAIEKDGFYMKYQPKVSAKAKELVGFEALIRMKDGSYEPNLFIPVVEKSGWITRLGRHVTLMVVKQLSEWMAQGKKLYPVSINFSSKQIHDIGYVSFLKELLDIYDVDPKYLQIEITESLLLENSIQTDDLFEGLKRLGIKTLLDDFGTGYSSLAYLIYVPVDDIKLDKSLVDAYLIDGKDSFIEDVIKLVHDMGKTITIEGVEYEWQYEKLRKYGADTIQGYYFSKPLEPDAAISFEVQK</sequence>
<organism evidence="4 5">
    <name type="scientific">Butyrivibrio proteoclasticus</name>
    <dbReference type="NCBI Taxonomy" id="43305"/>
    <lineage>
        <taxon>Bacteria</taxon>
        <taxon>Bacillati</taxon>
        <taxon>Bacillota</taxon>
        <taxon>Clostridia</taxon>
        <taxon>Lachnospirales</taxon>
        <taxon>Lachnospiraceae</taxon>
        <taxon>Butyrivibrio</taxon>
    </lineage>
</organism>
<evidence type="ECO:0000259" key="3">
    <source>
        <dbReference type="PROSITE" id="PS50887"/>
    </source>
</evidence>
<dbReference type="PANTHER" id="PTHR44757">
    <property type="entry name" value="DIGUANYLATE CYCLASE DGCP"/>
    <property type="match status" value="1"/>
</dbReference>
<dbReference type="SMART" id="SM00267">
    <property type="entry name" value="GGDEF"/>
    <property type="match status" value="1"/>
</dbReference>
<reference evidence="5" key="1">
    <citation type="submission" date="2016-10" db="EMBL/GenBank/DDBJ databases">
        <authorList>
            <person name="Varghese N."/>
            <person name="Submissions S."/>
        </authorList>
    </citation>
    <scope>NUCLEOTIDE SEQUENCE [LARGE SCALE GENOMIC DNA]</scope>
    <source>
        <strain evidence="5">P18</strain>
    </source>
</reference>
<accession>A0A1I5R5P0</accession>
<keyword evidence="5" id="KW-1185">Reference proteome</keyword>
<evidence type="ECO:0000313" key="4">
    <source>
        <dbReference type="EMBL" id="SFP53690.1"/>
    </source>
</evidence>
<evidence type="ECO:0000313" key="5">
    <source>
        <dbReference type="Proteomes" id="UP000182624"/>
    </source>
</evidence>
<keyword evidence="1" id="KW-0472">Membrane</keyword>
<dbReference type="Proteomes" id="UP000182624">
    <property type="component" value="Unassembled WGS sequence"/>
</dbReference>
<keyword evidence="1" id="KW-1133">Transmembrane helix</keyword>
<dbReference type="EMBL" id="FOXO01000003">
    <property type="protein sequence ID" value="SFP53690.1"/>
    <property type="molecule type" value="Genomic_DNA"/>
</dbReference>
<dbReference type="InterPro" id="IPR035919">
    <property type="entry name" value="EAL_sf"/>
</dbReference>
<dbReference type="SMART" id="SM00052">
    <property type="entry name" value="EAL"/>
    <property type="match status" value="1"/>
</dbReference>
<dbReference type="RefSeq" id="WP_074884230.1">
    <property type="nucleotide sequence ID" value="NZ_FOXO01000003.1"/>
</dbReference>
<dbReference type="Pfam" id="PF00990">
    <property type="entry name" value="GGDEF"/>
    <property type="match status" value="1"/>
</dbReference>
<feature type="transmembrane region" description="Helical" evidence="1">
    <location>
        <begin position="12"/>
        <end position="30"/>
    </location>
</feature>
<dbReference type="CDD" id="cd01949">
    <property type="entry name" value="GGDEF"/>
    <property type="match status" value="1"/>
</dbReference>
<name>A0A1I5R5P0_9FIRM</name>
<dbReference type="PROSITE" id="PS50883">
    <property type="entry name" value="EAL"/>
    <property type="match status" value="1"/>
</dbReference>
<dbReference type="InterPro" id="IPR043128">
    <property type="entry name" value="Rev_trsase/Diguanyl_cyclase"/>
</dbReference>